<evidence type="ECO:0000313" key="2">
    <source>
        <dbReference type="EMBL" id="TWJ19197.1"/>
    </source>
</evidence>
<dbReference type="AlphaFoldDB" id="A0A562VN96"/>
<name>A0A562VN96_9BACT</name>
<dbReference type="PANTHER" id="PTHR23131">
    <property type="entry name" value="ENDORIBONUCLEASE LACTB2"/>
    <property type="match status" value="1"/>
</dbReference>
<gene>
    <name evidence="2" type="ORF">JN12_01887</name>
</gene>
<dbReference type="Proteomes" id="UP000319449">
    <property type="component" value="Unassembled WGS sequence"/>
</dbReference>
<keyword evidence="3" id="KW-1185">Reference proteome</keyword>
<evidence type="ECO:0000313" key="3">
    <source>
        <dbReference type="Proteomes" id="UP000319449"/>
    </source>
</evidence>
<organism evidence="2 3">
    <name type="scientific">Geobacter argillaceus</name>
    <dbReference type="NCBI Taxonomy" id="345631"/>
    <lineage>
        <taxon>Bacteria</taxon>
        <taxon>Pseudomonadati</taxon>
        <taxon>Thermodesulfobacteriota</taxon>
        <taxon>Desulfuromonadia</taxon>
        <taxon>Geobacterales</taxon>
        <taxon>Geobacteraceae</taxon>
        <taxon>Geobacter</taxon>
    </lineage>
</organism>
<protein>
    <submittedName>
        <fullName evidence="2">Metallo-beta-lactamase superfamily protein</fullName>
    </submittedName>
</protein>
<dbReference type="Pfam" id="PF00753">
    <property type="entry name" value="Lactamase_B"/>
    <property type="match status" value="1"/>
</dbReference>
<dbReference type="EMBL" id="VLLN01000010">
    <property type="protein sequence ID" value="TWJ19197.1"/>
    <property type="molecule type" value="Genomic_DNA"/>
</dbReference>
<dbReference type="InterPro" id="IPR036866">
    <property type="entry name" value="RibonucZ/Hydroxyglut_hydro"/>
</dbReference>
<proteinExistence type="predicted"/>
<comment type="caution">
    <text evidence="2">The sequence shown here is derived from an EMBL/GenBank/DDBJ whole genome shotgun (WGS) entry which is preliminary data.</text>
</comment>
<evidence type="ECO:0000259" key="1">
    <source>
        <dbReference type="SMART" id="SM00849"/>
    </source>
</evidence>
<reference evidence="2 3" key="1">
    <citation type="submission" date="2019-07" db="EMBL/GenBank/DDBJ databases">
        <title>Genomic Encyclopedia of Archaeal and Bacterial Type Strains, Phase II (KMG-II): from individual species to whole genera.</title>
        <authorList>
            <person name="Goeker M."/>
        </authorList>
    </citation>
    <scope>NUCLEOTIDE SEQUENCE [LARGE SCALE GENOMIC DNA]</scope>
    <source>
        <strain evidence="2 3">ATCC BAA-1139</strain>
    </source>
</reference>
<dbReference type="PANTHER" id="PTHR23131:SF0">
    <property type="entry name" value="ENDORIBONUCLEASE LACTB2"/>
    <property type="match status" value="1"/>
</dbReference>
<dbReference type="InterPro" id="IPR050662">
    <property type="entry name" value="Sec-metab_biosynth-thioest"/>
</dbReference>
<accession>A0A562VN96</accession>
<dbReference type="OrthoDB" id="9802991at2"/>
<dbReference type="InterPro" id="IPR001279">
    <property type="entry name" value="Metallo-B-lactamas"/>
</dbReference>
<dbReference type="Gene3D" id="3.60.15.10">
    <property type="entry name" value="Ribonuclease Z/Hydroxyacylglutathione hydrolase-like"/>
    <property type="match status" value="1"/>
</dbReference>
<dbReference type="SUPFAM" id="SSF56281">
    <property type="entry name" value="Metallo-hydrolase/oxidoreductase"/>
    <property type="match status" value="1"/>
</dbReference>
<dbReference type="SMART" id="SM00849">
    <property type="entry name" value="Lactamase_B"/>
    <property type="match status" value="1"/>
</dbReference>
<dbReference type="RefSeq" id="WP_145021705.1">
    <property type="nucleotide sequence ID" value="NZ_VLLN01000010.1"/>
</dbReference>
<sequence>MFEERNFGPVRFIPAPGKGRYPYCHSVYIEEAGVLIDPGSDRQRLQELKDRGAVRQIWLTHWHEDHYTHLDLFPDLPLWIGEHDAPPLRDLELMLDWYGMSGQAERDFFRASLREQFHVRPRTADRLLKDGDVIDLGCVTVDVINAPGHTPGHLALYFREPQLLLLGDVDLTPFGPWYGDRDSSIEQTIATVEKLRNIPAKVWLTSHETGVFTENPGTLWDDYLQVIQRREDQLRELLKSGHTLEEIVNAWIVYGREREPREFFIFGERANIQKHLDRLVNTGEVVVTGGVFVLSGI</sequence>
<feature type="domain" description="Metallo-beta-lactamase" evidence="1">
    <location>
        <begin position="23"/>
        <end position="207"/>
    </location>
</feature>